<accession>A0A3D8P8J6</accession>
<dbReference type="Proteomes" id="UP000256329">
    <property type="component" value="Unassembled WGS sequence"/>
</dbReference>
<protein>
    <recommendedName>
        <fullName evidence="5">Probable membrane transporter protein</fullName>
    </recommendedName>
</protein>
<dbReference type="PANTHER" id="PTHR43483:SF3">
    <property type="entry name" value="MEMBRANE TRANSPORTER PROTEIN HI_0806-RELATED"/>
    <property type="match status" value="1"/>
</dbReference>
<proteinExistence type="inferred from homology"/>
<keyword evidence="3 5" id="KW-1133">Transmembrane helix</keyword>
<keyword evidence="7" id="KW-1185">Reference proteome</keyword>
<evidence type="ECO:0000256" key="1">
    <source>
        <dbReference type="ARBA" id="ARBA00004141"/>
    </source>
</evidence>
<name>A0A3D8P8J6_9THEO</name>
<keyword evidence="2 5" id="KW-0812">Transmembrane</keyword>
<comment type="subcellular location">
    <subcellularLocation>
        <location evidence="5">Cell membrane</location>
        <topology evidence="5">Multi-pass membrane protein</topology>
    </subcellularLocation>
    <subcellularLocation>
        <location evidence="1">Membrane</location>
        <topology evidence="1">Multi-pass membrane protein</topology>
    </subcellularLocation>
</comment>
<reference evidence="6 7" key="1">
    <citation type="submission" date="2018-08" db="EMBL/GenBank/DDBJ databases">
        <title>Form III RuBisCO-mediated autotrophy in Thermodesulfobium bacteria.</title>
        <authorList>
            <person name="Toshchakov S.V."/>
            <person name="Kublanov I.V."/>
            <person name="Frolov E."/>
            <person name="Bonch-Osmolovskaya E.A."/>
            <person name="Tourova T.P."/>
            <person name="Chernych N.A."/>
            <person name="Lebedinsky A.V."/>
        </authorList>
    </citation>
    <scope>NUCLEOTIDE SEQUENCE [LARGE SCALE GENOMIC DNA]</scope>
    <source>
        <strain evidence="6 7">SR</strain>
    </source>
</reference>
<comment type="similarity">
    <text evidence="5">Belongs to the 4-toluene sulfonate uptake permease (TSUP) (TC 2.A.102) family.</text>
</comment>
<evidence type="ECO:0000256" key="4">
    <source>
        <dbReference type="ARBA" id="ARBA00023136"/>
    </source>
</evidence>
<feature type="transmembrane region" description="Helical" evidence="5">
    <location>
        <begin position="6"/>
        <end position="29"/>
    </location>
</feature>
<evidence type="ECO:0000256" key="3">
    <source>
        <dbReference type="ARBA" id="ARBA00022989"/>
    </source>
</evidence>
<feature type="transmembrane region" description="Helical" evidence="5">
    <location>
        <begin position="100"/>
        <end position="118"/>
    </location>
</feature>
<keyword evidence="5" id="KW-1003">Cell membrane</keyword>
<gene>
    <name evidence="6" type="ORF">DXX99_01545</name>
</gene>
<comment type="caution">
    <text evidence="6">The sequence shown here is derived from an EMBL/GenBank/DDBJ whole genome shotgun (WGS) entry which is preliminary data.</text>
</comment>
<dbReference type="InterPro" id="IPR002781">
    <property type="entry name" value="TM_pro_TauE-like"/>
</dbReference>
<evidence type="ECO:0000313" key="7">
    <source>
        <dbReference type="Proteomes" id="UP000256329"/>
    </source>
</evidence>
<feature type="transmembrane region" description="Helical" evidence="5">
    <location>
        <begin position="218"/>
        <end position="237"/>
    </location>
</feature>
<feature type="transmembrane region" description="Helical" evidence="5">
    <location>
        <begin position="190"/>
        <end position="212"/>
    </location>
</feature>
<feature type="transmembrane region" description="Helical" evidence="5">
    <location>
        <begin position="41"/>
        <end position="60"/>
    </location>
</feature>
<evidence type="ECO:0000313" key="6">
    <source>
        <dbReference type="EMBL" id="RDV84759.1"/>
    </source>
</evidence>
<dbReference type="EMBL" id="QSLN01000001">
    <property type="protein sequence ID" value="RDV84759.1"/>
    <property type="molecule type" value="Genomic_DNA"/>
</dbReference>
<feature type="transmembrane region" description="Helical" evidence="5">
    <location>
        <begin position="72"/>
        <end position="93"/>
    </location>
</feature>
<sequence length="271" mass="27960">MQYLIFFLVGIPAGIIGGLLGTGGCVLMMPVIRFGFHFDPAVAVGTTLTAVVFTAGSGAYQHFKMKNVDAETAAIVGYSGVLGVILGSIVFGYLKPYGHLIDLIVGLAFILPAVRMLYEGLVVAPRQAKAGGQAAGTPGTNSAPPKVPGSPVSKSVLGSVIGFLTGVIGLGGGYALVPAFLYVLRGPMKLAIGTSMASFIWMALVGAVFKLYQHVVDIPTAVCLGIGAVIGALYGAKLVARVKTATLKALFGVVFIYVALKYILIYFGVAI</sequence>
<dbReference type="RefSeq" id="WP_115791754.1">
    <property type="nucleotide sequence ID" value="NZ_QSLN01000001.1"/>
</dbReference>
<dbReference type="PANTHER" id="PTHR43483">
    <property type="entry name" value="MEMBRANE TRANSPORTER PROTEIN HI_0806-RELATED"/>
    <property type="match status" value="1"/>
</dbReference>
<organism evidence="6 7">
    <name type="scientific">Ammonifex thiophilus</name>
    <dbReference type="NCBI Taxonomy" id="444093"/>
    <lineage>
        <taxon>Bacteria</taxon>
        <taxon>Bacillati</taxon>
        <taxon>Bacillota</taxon>
        <taxon>Clostridia</taxon>
        <taxon>Thermoanaerobacterales</taxon>
        <taxon>Thermoanaerobacteraceae</taxon>
        <taxon>Ammonifex</taxon>
    </lineage>
</organism>
<feature type="transmembrane region" description="Helical" evidence="5">
    <location>
        <begin position="249"/>
        <end position="269"/>
    </location>
</feature>
<evidence type="ECO:0000256" key="2">
    <source>
        <dbReference type="ARBA" id="ARBA00022692"/>
    </source>
</evidence>
<feature type="transmembrane region" description="Helical" evidence="5">
    <location>
        <begin position="160"/>
        <end position="183"/>
    </location>
</feature>
<dbReference type="OrthoDB" id="5457526at2"/>
<dbReference type="GO" id="GO:0005886">
    <property type="term" value="C:plasma membrane"/>
    <property type="evidence" value="ECO:0007669"/>
    <property type="project" value="UniProtKB-SubCell"/>
</dbReference>
<evidence type="ECO:0000256" key="5">
    <source>
        <dbReference type="RuleBase" id="RU363041"/>
    </source>
</evidence>
<keyword evidence="4 5" id="KW-0472">Membrane</keyword>
<dbReference type="AlphaFoldDB" id="A0A3D8P8J6"/>
<dbReference type="Pfam" id="PF01925">
    <property type="entry name" value="TauE"/>
    <property type="match status" value="1"/>
</dbReference>